<dbReference type="SUPFAM" id="SSF54695">
    <property type="entry name" value="POZ domain"/>
    <property type="match status" value="1"/>
</dbReference>
<feature type="domain" description="BTB" evidence="2">
    <location>
        <begin position="37"/>
        <end position="138"/>
    </location>
</feature>
<gene>
    <name evidence="3" type="ORF">SPHA_67729</name>
</gene>
<dbReference type="InterPro" id="IPR000210">
    <property type="entry name" value="BTB/POZ_dom"/>
</dbReference>
<dbReference type="PANTHER" id="PTHR14499">
    <property type="entry name" value="POTASSIUM CHANNEL TETRAMERIZATION DOMAIN-CONTAINING"/>
    <property type="match status" value="1"/>
</dbReference>
<dbReference type="InterPro" id="IPR011333">
    <property type="entry name" value="SKP1/BTB/POZ_sf"/>
</dbReference>
<name>A0A812E3P6_ACAPH</name>
<protein>
    <submittedName>
        <fullName evidence="3">BTB/POZ domain-containing protein KCTD6,BTB/POZ domain-containing protein KCTD21</fullName>
    </submittedName>
</protein>
<evidence type="ECO:0000313" key="3">
    <source>
        <dbReference type="EMBL" id="CAE1317127.1"/>
    </source>
</evidence>
<keyword evidence="1" id="KW-0472">Membrane</keyword>
<organism evidence="3 4">
    <name type="scientific">Acanthosepion pharaonis</name>
    <name type="common">Pharaoh cuttlefish</name>
    <name type="synonym">Sepia pharaonis</name>
    <dbReference type="NCBI Taxonomy" id="158019"/>
    <lineage>
        <taxon>Eukaryota</taxon>
        <taxon>Metazoa</taxon>
        <taxon>Spiralia</taxon>
        <taxon>Lophotrochozoa</taxon>
        <taxon>Mollusca</taxon>
        <taxon>Cephalopoda</taxon>
        <taxon>Coleoidea</taxon>
        <taxon>Decapodiformes</taxon>
        <taxon>Sepiida</taxon>
        <taxon>Sepiina</taxon>
        <taxon>Sepiidae</taxon>
        <taxon>Acanthosepion</taxon>
    </lineage>
</organism>
<dbReference type="SMART" id="SM00225">
    <property type="entry name" value="BTB"/>
    <property type="match status" value="1"/>
</dbReference>
<dbReference type="Proteomes" id="UP000597762">
    <property type="component" value="Unassembled WGS sequence"/>
</dbReference>
<reference evidence="3" key="1">
    <citation type="submission" date="2021-01" db="EMBL/GenBank/DDBJ databases">
        <authorList>
            <person name="Li R."/>
            <person name="Bekaert M."/>
        </authorList>
    </citation>
    <scope>NUCLEOTIDE SEQUENCE</scope>
    <source>
        <strain evidence="3">Farmed</strain>
    </source>
</reference>
<dbReference type="AlphaFoldDB" id="A0A812E3P6"/>
<keyword evidence="1" id="KW-1133">Transmembrane helix</keyword>
<dbReference type="PANTHER" id="PTHR14499:SF144">
    <property type="entry name" value="POTASSIUM CHANNEL TETRAMERISATION-TYPE BTB DOMAIN-CONTAINING PROTEIN"/>
    <property type="match status" value="1"/>
</dbReference>
<dbReference type="InterPro" id="IPR003131">
    <property type="entry name" value="T1-type_BTB"/>
</dbReference>
<evidence type="ECO:0000313" key="4">
    <source>
        <dbReference type="Proteomes" id="UP000597762"/>
    </source>
</evidence>
<evidence type="ECO:0000259" key="2">
    <source>
        <dbReference type="SMART" id="SM00225"/>
    </source>
</evidence>
<keyword evidence="1" id="KW-0812">Transmembrane</keyword>
<dbReference type="OrthoDB" id="2414723at2759"/>
<dbReference type="Pfam" id="PF02214">
    <property type="entry name" value="BTB_2"/>
    <property type="match status" value="1"/>
</dbReference>
<comment type="caution">
    <text evidence="3">The sequence shown here is derived from an EMBL/GenBank/DDBJ whole genome shotgun (WGS) entry which is preliminary data.</text>
</comment>
<evidence type="ECO:0000256" key="1">
    <source>
        <dbReference type="SAM" id="Phobius"/>
    </source>
</evidence>
<dbReference type="GO" id="GO:0051260">
    <property type="term" value="P:protein homooligomerization"/>
    <property type="evidence" value="ECO:0007669"/>
    <property type="project" value="InterPro"/>
</dbReference>
<proteinExistence type="predicted"/>
<dbReference type="EMBL" id="CAHIKZ030004903">
    <property type="protein sequence ID" value="CAE1317127.1"/>
    <property type="molecule type" value="Genomic_DNA"/>
</dbReference>
<feature type="transmembrane region" description="Helical" evidence="1">
    <location>
        <begin position="39"/>
        <end position="58"/>
    </location>
</feature>
<accession>A0A812E3P6</accession>
<dbReference type="Gene3D" id="3.30.710.10">
    <property type="entry name" value="Potassium Channel Kv1.1, Chain A"/>
    <property type="match status" value="1"/>
</dbReference>
<keyword evidence="4" id="KW-1185">Reference proteome</keyword>
<sequence>MSDSRRWLVHSVAPNSESHIPCGSGSEHKMNGAKRSKPVSLNVGGVIYTTSFLTLISYPDSMLARMFEGDLPSAKDRDGNFFIDRDGNLFRYILNYLRTRKIHLPETLVELQQLKDEVDFYQIPTLKEEVCMELARRHEESMVKLLPPNCDSDGYFLDVIEINTVKANMKSLHLIAHADVIRVLPLNPEDYAILQALMEIVKCTDYHPQKSNTGHMWYMGKGCFEIQDLNYLTRVEIAEIVRVHGARLISSSVSFSNSTETNNVQTILVMDKWHVPAYCVQKLRESCMACKALPPGRTVGFLDWNQGD</sequence>